<dbReference type="Proteomes" id="UP000295696">
    <property type="component" value="Unassembled WGS sequence"/>
</dbReference>
<dbReference type="PANTHER" id="PTHR43539">
    <property type="entry name" value="FLAVIN-BINDING MONOOXYGENASE-LIKE PROTEIN (AFU_ORTHOLOGUE AFUA_4G09220)"/>
    <property type="match status" value="1"/>
</dbReference>
<evidence type="ECO:0000313" key="2">
    <source>
        <dbReference type="EMBL" id="TCS62862.1"/>
    </source>
</evidence>
<dbReference type="GO" id="GO:0050660">
    <property type="term" value="F:flavin adenine dinucleotide binding"/>
    <property type="evidence" value="ECO:0007669"/>
    <property type="project" value="TreeGrafter"/>
</dbReference>
<organism evidence="2 3">
    <name type="scientific">Primorskyibacter sedentarius</name>
    <dbReference type="NCBI Taxonomy" id="745311"/>
    <lineage>
        <taxon>Bacteria</taxon>
        <taxon>Pseudomonadati</taxon>
        <taxon>Pseudomonadota</taxon>
        <taxon>Alphaproteobacteria</taxon>
        <taxon>Rhodobacterales</taxon>
        <taxon>Roseobacteraceae</taxon>
        <taxon>Primorskyibacter</taxon>
    </lineage>
</organism>
<dbReference type="OrthoDB" id="9773233at2"/>
<evidence type="ECO:0000313" key="3">
    <source>
        <dbReference type="Proteomes" id="UP000295696"/>
    </source>
</evidence>
<dbReference type="EMBL" id="SLZU01000008">
    <property type="protein sequence ID" value="TCS62862.1"/>
    <property type="molecule type" value="Genomic_DNA"/>
</dbReference>
<name>A0A4R3JB16_9RHOB</name>
<dbReference type="Pfam" id="PF13738">
    <property type="entry name" value="Pyr_redox_3"/>
    <property type="match status" value="1"/>
</dbReference>
<protein>
    <submittedName>
        <fullName evidence="2">Putative flavoprotein involved in K+ transport</fullName>
    </submittedName>
</protein>
<reference evidence="2 3" key="1">
    <citation type="submission" date="2019-03" db="EMBL/GenBank/DDBJ databases">
        <title>Genomic Encyclopedia of Type Strains, Phase IV (KMG-IV): sequencing the most valuable type-strain genomes for metagenomic binning, comparative biology and taxonomic classification.</title>
        <authorList>
            <person name="Goeker M."/>
        </authorList>
    </citation>
    <scope>NUCLEOTIDE SEQUENCE [LARGE SCALE GENOMIC DNA]</scope>
    <source>
        <strain evidence="2 3">DSM 104836</strain>
    </source>
</reference>
<dbReference type="Gene3D" id="3.50.50.60">
    <property type="entry name" value="FAD/NAD(P)-binding domain"/>
    <property type="match status" value="2"/>
</dbReference>
<dbReference type="SUPFAM" id="SSF51905">
    <property type="entry name" value="FAD/NAD(P)-binding domain"/>
    <property type="match status" value="2"/>
</dbReference>
<comment type="caution">
    <text evidence="2">The sequence shown here is derived from an EMBL/GenBank/DDBJ whole genome shotgun (WGS) entry which is preliminary data.</text>
</comment>
<proteinExistence type="predicted"/>
<keyword evidence="3" id="KW-1185">Reference proteome</keyword>
<accession>A0A4R3JB16</accession>
<dbReference type="InterPro" id="IPR036188">
    <property type="entry name" value="FAD/NAD-bd_sf"/>
</dbReference>
<dbReference type="PRINTS" id="PR00411">
    <property type="entry name" value="PNDRDTASEI"/>
</dbReference>
<gene>
    <name evidence="2" type="ORF">EDD52_108157</name>
</gene>
<dbReference type="AlphaFoldDB" id="A0A4R3JB16"/>
<dbReference type="InterPro" id="IPR050982">
    <property type="entry name" value="Auxin_biosynth/cation_transpt"/>
</dbReference>
<evidence type="ECO:0000256" key="1">
    <source>
        <dbReference type="ARBA" id="ARBA00023002"/>
    </source>
</evidence>
<keyword evidence="1" id="KW-0560">Oxidoreductase</keyword>
<sequence length="411" mass="45143">MKRISTLIIGAGQAGLAMSRCLSDRSVEHVVLERGEVAQSWAADRWDSLRLLTPNWQSRLPGHAYDGPDPDGFMSMPEITAYLRSYAAKGALPVETRTEVLSVSAEGQGYRVRTGRGDWVCCNLVLANGACTLPRIPHVAASIPREILQISPLRYRNPDSLPEGGVLVVGASASGVQIAAELRAAGREVLMAVGQHIRAPRRYRGRDIQWWMDQSGTLDQRAEDFDDPLRARAVPSLQLVGRTDTPLIDLNYLQAQGIEITGRLAAIRDGTALFSGGLANACALSDLKMRRLLRSFDDWAAEANITGLPAPETFATTEVAKPHRLSLDLRRGEIRTIIWATGFRPDFSWLELPVLDTKRRLRHVGGYVAPGLYALGQPFLRRRKSQLIDGVGGDATELSDHLIQTQSRRAA</sequence>
<dbReference type="PANTHER" id="PTHR43539:SF78">
    <property type="entry name" value="FLAVIN-CONTAINING MONOOXYGENASE"/>
    <property type="match status" value="1"/>
</dbReference>
<dbReference type="GO" id="GO:0004497">
    <property type="term" value="F:monooxygenase activity"/>
    <property type="evidence" value="ECO:0007669"/>
    <property type="project" value="TreeGrafter"/>
</dbReference>
<dbReference type="RefSeq" id="WP_132245527.1">
    <property type="nucleotide sequence ID" value="NZ_SLZU01000008.1"/>
</dbReference>